<dbReference type="InterPro" id="IPR053188">
    <property type="entry name" value="FkbM_Methyltransferase"/>
</dbReference>
<dbReference type="EMBL" id="FUWZ01000003">
    <property type="protein sequence ID" value="SKA30829.1"/>
    <property type="molecule type" value="Genomic_DNA"/>
</dbReference>
<keyword evidence="2" id="KW-0489">Methyltransferase</keyword>
<dbReference type="AlphaFoldDB" id="A0A1T4SRI1"/>
<reference evidence="3" key="1">
    <citation type="submission" date="2017-02" db="EMBL/GenBank/DDBJ databases">
        <authorList>
            <person name="Varghese N."/>
            <person name="Submissions S."/>
        </authorList>
    </citation>
    <scope>NUCLEOTIDE SEQUENCE [LARGE SCALE GENOMIC DNA]</scope>
    <source>
        <strain evidence="3">DSM 22224</strain>
    </source>
</reference>
<dbReference type="Gene3D" id="3.40.50.150">
    <property type="entry name" value="Vaccinia Virus protein VP39"/>
    <property type="match status" value="1"/>
</dbReference>
<name>A0A1T4SRI1_9BACT</name>
<feature type="domain" description="Methyltransferase FkbM" evidence="1">
    <location>
        <begin position="69"/>
        <end position="231"/>
    </location>
</feature>
<dbReference type="Pfam" id="PF05050">
    <property type="entry name" value="Methyltransf_21"/>
    <property type="match status" value="1"/>
</dbReference>
<proteinExistence type="predicted"/>
<evidence type="ECO:0000259" key="1">
    <source>
        <dbReference type="Pfam" id="PF05050"/>
    </source>
</evidence>
<dbReference type="Proteomes" id="UP000190367">
    <property type="component" value="Unassembled WGS sequence"/>
</dbReference>
<organism evidence="2 3">
    <name type="scientific">Chitinophaga eiseniae</name>
    <dbReference type="NCBI Taxonomy" id="634771"/>
    <lineage>
        <taxon>Bacteria</taxon>
        <taxon>Pseudomonadati</taxon>
        <taxon>Bacteroidota</taxon>
        <taxon>Chitinophagia</taxon>
        <taxon>Chitinophagales</taxon>
        <taxon>Chitinophagaceae</taxon>
        <taxon>Chitinophaga</taxon>
    </lineage>
</organism>
<dbReference type="InterPro" id="IPR029063">
    <property type="entry name" value="SAM-dependent_MTases_sf"/>
</dbReference>
<dbReference type="SUPFAM" id="SSF53335">
    <property type="entry name" value="S-adenosyl-L-methionine-dependent methyltransferases"/>
    <property type="match status" value="1"/>
</dbReference>
<dbReference type="STRING" id="634771.SAMN04488128_103357"/>
<gene>
    <name evidence="2" type="ORF">SAMN04488128_103357</name>
</gene>
<dbReference type="GO" id="GO:0032259">
    <property type="term" value="P:methylation"/>
    <property type="evidence" value="ECO:0007669"/>
    <property type="project" value="UniProtKB-KW"/>
</dbReference>
<accession>A0A1T4SRI1</accession>
<keyword evidence="3" id="KW-1185">Reference proteome</keyword>
<protein>
    <submittedName>
        <fullName evidence="2">Methyltransferase, FkbM family</fullName>
    </submittedName>
</protein>
<evidence type="ECO:0000313" key="3">
    <source>
        <dbReference type="Proteomes" id="UP000190367"/>
    </source>
</evidence>
<dbReference type="GO" id="GO:0008171">
    <property type="term" value="F:O-methyltransferase activity"/>
    <property type="evidence" value="ECO:0007669"/>
    <property type="project" value="TreeGrafter"/>
</dbReference>
<dbReference type="RefSeq" id="WP_078670720.1">
    <property type="nucleotide sequence ID" value="NZ_FUWZ01000003.1"/>
</dbReference>
<dbReference type="PANTHER" id="PTHR36973">
    <property type="entry name" value="SLL1456 PROTEIN-RELATED"/>
    <property type="match status" value="1"/>
</dbReference>
<dbReference type="PANTHER" id="PTHR36973:SF4">
    <property type="entry name" value="NODULATION PROTEIN"/>
    <property type="match status" value="1"/>
</dbReference>
<dbReference type="InterPro" id="IPR006342">
    <property type="entry name" value="FkbM_mtfrase"/>
</dbReference>
<evidence type="ECO:0000313" key="2">
    <source>
        <dbReference type="EMBL" id="SKA30829.1"/>
    </source>
</evidence>
<sequence>MHRIGRAGKQLFVFLFVRKLFYPLHLIVYKISMWGLGIRNHENERVSGERAFIRYLKRRDMLSSGVIFDIGANVGHYSEMLRKYDVHLPIYAFEPHPVAYQQLKACAIKNDFTPVWMAAGDQEAETVIYDYSGAGGSEHASMYREVIETLHEGVAEAVAITQTTLDEFVASRQIDQIALLKIDTEGHELPVLKGARHCIAEGRVSAIQIEFNEMNVISRTFFKDIIDLLPGYHFYRLLPDGLQPLGKYHPAHYEIFSFQNIVAIRPAAPTGSPVRNVP</sequence>
<dbReference type="NCBIfam" id="TIGR01444">
    <property type="entry name" value="fkbM_fam"/>
    <property type="match status" value="1"/>
</dbReference>
<dbReference type="OrthoDB" id="9812600at2"/>
<keyword evidence="2" id="KW-0808">Transferase</keyword>